<proteinExistence type="predicted"/>
<dbReference type="Proteomes" id="UP000003295">
    <property type="component" value="Unassembled WGS sequence"/>
</dbReference>
<dbReference type="HOGENOM" id="CLU_2681344_0_0_11"/>
<sequence>MVYQAPLHSRTECVESHARLKWGQGLKWGQVRIGHLRCRADGRPGQSLGLHPSQLERLPVASQFHNRAATEAPW</sequence>
<reference evidence="1 2" key="1">
    <citation type="submission" date="2009-04" db="EMBL/GenBank/DDBJ databases">
        <authorList>
            <person name="Weinstock G."/>
            <person name="Sodergren E."/>
            <person name="Clifton S."/>
            <person name="Fulton L."/>
            <person name="Fulton B."/>
            <person name="Courtney L."/>
            <person name="Fronick C."/>
            <person name="Harrison M."/>
            <person name="Strong C."/>
            <person name="Farmer C."/>
            <person name="Delahaunty K."/>
            <person name="Markovic C."/>
            <person name="Hall O."/>
            <person name="Minx P."/>
            <person name="Tomlinson C."/>
            <person name="Mitreva M."/>
            <person name="Nelson J."/>
            <person name="Hou S."/>
            <person name="Wollam A."/>
            <person name="Pepin K.H."/>
            <person name="Johnson M."/>
            <person name="Bhonagiri V."/>
            <person name="Nash W.E."/>
            <person name="Warren W."/>
            <person name="Chinwalla A."/>
            <person name="Mardis E.R."/>
            <person name="Wilson R.K."/>
        </authorList>
    </citation>
    <scope>NUCLEOTIDE SEQUENCE [LARGE SCALE GENOMIC DNA]</scope>
    <source>
        <strain evidence="1 2">DSM 13280</strain>
    </source>
</reference>
<evidence type="ECO:0000313" key="1">
    <source>
        <dbReference type="EMBL" id="EEP43768.1"/>
    </source>
</evidence>
<comment type="caution">
    <text evidence="1">The sequence shown here is derived from an EMBL/GenBank/DDBJ whole genome shotgun (WGS) entry which is preliminary data.</text>
</comment>
<protein>
    <submittedName>
        <fullName evidence="1">Uncharacterized protein</fullName>
    </submittedName>
</protein>
<organism evidence="1 2">
    <name type="scientific">Collinsella intestinalis DSM 13280</name>
    <dbReference type="NCBI Taxonomy" id="521003"/>
    <lineage>
        <taxon>Bacteria</taxon>
        <taxon>Bacillati</taxon>
        <taxon>Actinomycetota</taxon>
        <taxon>Coriobacteriia</taxon>
        <taxon>Coriobacteriales</taxon>
        <taxon>Coriobacteriaceae</taxon>
        <taxon>Collinsella</taxon>
    </lineage>
</organism>
<dbReference type="STRING" id="521003.COLINT_03478"/>
<dbReference type="EMBL" id="ABXH02000039">
    <property type="protein sequence ID" value="EEP43768.1"/>
    <property type="molecule type" value="Genomic_DNA"/>
</dbReference>
<evidence type="ECO:0000313" key="2">
    <source>
        <dbReference type="Proteomes" id="UP000003295"/>
    </source>
</evidence>
<dbReference type="AlphaFoldDB" id="C4FBL6"/>
<name>C4FBL6_9ACTN</name>
<gene>
    <name evidence="1" type="ORF">COLINT_03478</name>
</gene>
<accession>C4FBL6</accession>